<dbReference type="SUPFAM" id="SSF47413">
    <property type="entry name" value="lambda repressor-like DNA-binding domains"/>
    <property type="match status" value="1"/>
</dbReference>
<keyword evidence="5" id="KW-1185">Reference proteome</keyword>
<dbReference type="PANTHER" id="PTHR46558">
    <property type="entry name" value="TRACRIPTIONAL REGULATORY PROTEIN-RELATED-RELATED"/>
    <property type="match status" value="1"/>
</dbReference>
<dbReference type="SMART" id="SM00530">
    <property type="entry name" value="HTH_XRE"/>
    <property type="match status" value="1"/>
</dbReference>
<feature type="domain" description="HTH cro/C1-type" evidence="3">
    <location>
        <begin position="11"/>
        <end position="65"/>
    </location>
</feature>
<reference evidence="4 5" key="1">
    <citation type="submission" date="2018-12" db="EMBL/GenBank/DDBJ databases">
        <authorList>
            <person name="Feng G."/>
            <person name="Zhu H."/>
        </authorList>
    </citation>
    <scope>NUCLEOTIDE SEQUENCE [LARGE SCALE GENOMIC DNA]</scope>
    <source>
        <strain evidence="4 5">KCTC 12533</strain>
    </source>
</reference>
<evidence type="ECO:0000256" key="1">
    <source>
        <dbReference type="ARBA" id="ARBA00023125"/>
    </source>
</evidence>
<dbReference type="Pfam" id="PF01381">
    <property type="entry name" value="HTH_3"/>
    <property type="match status" value="1"/>
</dbReference>
<dbReference type="PANTHER" id="PTHR46558:SF14">
    <property type="entry name" value="HTH-TYPE TRANSCRIPTIONAL REGULATOR ANSR"/>
    <property type="match status" value="1"/>
</dbReference>
<organism evidence="4 5">
    <name type="scientific">Hymenobacter rigui</name>
    <dbReference type="NCBI Taxonomy" id="334424"/>
    <lineage>
        <taxon>Bacteria</taxon>
        <taxon>Pseudomonadati</taxon>
        <taxon>Bacteroidota</taxon>
        <taxon>Cytophagia</taxon>
        <taxon>Cytophagales</taxon>
        <taxon>Hymenobacteraceae</taxon>
        <taxon>Hymenobacter</taxon>
    </lineage>
</organism>
<feature type="compositionally biased region" description="Basic residues" evidence="2">
    <location>
        <begin position="87"/>
        <end position="96"/>
    </location>
</feature>
<name>A0A3R9Q046_9BACT</name>
<dbReference type="RefSeq" id="WP_125418758.1">
    <property type="nucleotide sequence ID" value="NZ_RWIT01000002.1"/>
</dbReference>
<dbReference type="CDD" id="cd00093">
    <property type="entry name" value="HTH_XRE"/>
    <property type="match status" value="1"/>
</dbReference>
<dbReference type="EMBL" id="RWIT01000002">
    <property type="protein sequence ID" value="RSK50069.1"/>
    <property type="molecule type" value="Genomic_DNA"/>
</dbReference>
<dbReference type="GO" id="GO:0003677">
    <property type="term" value="F:DNA binding"/>
    <property type="evidence" value="ECO:0007669"/>
    <property type="project" value="UniProtKB-KW"/>
</dbReference>
<evidence type="ECO:0000313" key="5">
    <source>
        <dbReference type="Proteomes" id="UP000273500"/>
    </source>
</evidence>
<sequence length="115" mass="12789">MDEPQFFNQRLRKRRAAAKLTQAQTADALCITRQCYASYEEARAEPPLRVLILMAALFACTLDELVGFDAAKASRPLVQPTAARKPGSGRKPKMLHRPSPIISSLPSNRPFAPWP</sequence>
<gene>
    <name evidence="4" type="ORF">EI291_05310</name>
</gene>
<dbReference type="PROSITE" id="PS50943">
    <property type="entry name" value="HTH_CROC1"/>
    <property type="match status" value="1"/>
</dbReference>
<proteinExistence type="predicted"/>
<protein>
    <submittedName>
        <fullName evidence="4">XRE family transcriptional regulator</fullName>
    </submittedName>
</protein>
<dbReference type="AlphaFoldDB" id="A0A3R9Q046"/>
<keyword evidence="1" id="KW-0238">DNA-binding</keyword>
<dbReference type="Gene3D" id="1.10.260.40">
    <property type="entry name" value="lambda repressor-like DNA-binding domains"/>
    <property type="match status" value="1"/>
</dbReference>
<evidence type="ECO:0000256" key="2">
    <source>
        <dbReference type="SAM" id="MobiDB-lite"/>
    </source>
</evidence>
<accession>A0A3R9Q046</accession>
<dbReference type="InterPro" id="IPR001387">
    <property type="entry name" value="Cro/C1-type_HTH"/>
</dbReference>
<dbReference type="InterPro" id="IPR010982">
    <property type="entry name" value="Lambda_DNA-bd_dom_sf"/>
</dbReference>
<comment type="caution">
    <text evidence="4">The sequence shown here is derived from an EMBL/GenBank/DDBJ whole genome shotgun (WGS) entry which is preliminary data.</text>
</comment>
<evidence type="ECO:0000313" key="4">
    <source>
        <dbReference type="EMBL" id="RSK50069.1"/>
    </source>
</evidence>
<dbReference type="OrthoDB" id="3831186at2"/>
<dbReference type="Proteomes" id="UP000273500">
    <property type="component" value="Unassembled WGS sequence"/>
</dbReference>
<feature type="region of interest" description="Disordered" evidence="2">
    <location>
        <begin position="77"/>
        <end position="115"/>
    </location>
</feature>
<evidence type="ECO:0000259" key="3">
    <source>
        <dbReference type="PROSITE" id="PS50943"/>
    </source>
</evidence>